<proteinExistence type="predicted"/>
<accession>A0AAE0VSL9</accession>
<evidence type="ECO:0000313" key="1">
    <source>
        <dbReference type="EMBL" id="KAK3587657.1"/>
    </source>
</evidence>
<reference evidence="1" key="1">
    <citation type="journal article" date="2021" name="Genome Biol. Evol.">
        <title>A High-Quality Reference Genome for a Parasitic Bivalve with Doubly Uniparental Inheritance (Bivalvia: Unionida).</title>
        <authorList>
            <person name="Smith C.H."/>
        </authorList>
    </citation>
    <scope>NUCLEOTIDE SEQUENCE</scope>
    <source>
        <strain evidence="1">CHS0354</strain>
    </source>
</reference>
<dbReference type="AlphaFoldDB" id="A0AAE0VSL9"/>
<dbReference type="EMBL" id="JAEAOA010002355">
    <property type="protein sequence ID" value="KAK3587657.1"/>
    <property type="molecule type" value="Genomic_DNA"/>
</dbReference>
<evidence type="ECO:0000313" key="2">
    <source>
        <dbReference type="Proteomes" id="UP001195483"/>
    </source>
</evidence>
<name>A0AAE0VSL9_9BIVA</name>
<sequence>MDNKFHEIDDSLCRLTGLSEEMGHMVEISVIIISGLGRMRRLPRSVVASRPNVRRPWLYTLHTDCQKERDKVVTYYDTVSCRLQHEVKLSLYKDT</sequence>
<keyword evidence="2" id="KW-1185">Reference proteome</keyword>
<comment type="caution">
    <text evidence="1">The sequence shown here is derived from an EMBL/GenBank/DDBJ whole genome shotgun (WGS) entry which is preliminary data.</text>
</comment>
<protein>
    <submittedName>
        <fullName evidence="1">Uncharacterized protein</fullName>
    </submittedName>
</protein>
<dbReference type="Proteomes" id="UP001195483">
    <property type="component" value="Unassembled WGS sequence"/>
</dbReference>
<reference evidence="1" key="2">
    <citation type="journal article" date="2021" name="Genome Biol. Evol.">
        <title>Developing a high-quality reference genome for a parasitic bivalve with doubly uniparental inheritance (Bivalvia: Unionida).</title>
        <authorList>
            <person name="Smith C.H."/>
        </authorList>
    </citation>
    <scope>NUCLEOTIDE SEQUENCE</scope>
    <source>
        <strain evidence="1">CHS0354</strain>
        <tissue evidence="1">Mantle</tissue>
    </source>
</reference>
<organism evidence="1 2">
    <name type="scientific">Potamilus streckersoni</name>
    <dbReference type="NCBI Taxonomy" id="2493646"/>
    <lineage>
        <taxon>Eukaryota</taxon>
        <taxon>Metazoa</taxon>
        <taxon>Spiralia</taxon>
        <taxon>Lophotrochozoa</taxon>
        <taxon>Mollusca</taxon>
        <taxon>Bivalvia</taxon>
        <taxon>Autobranchia</taxon>
        <taxon>Heteroconchia</taxon>
        <taxon>Palaeoheterodonta</taxon>
        <taxon>Unionida</taxon>
        <taxon>Unionoidea</taxon>
        <taxon>Unionidae</taxon>
        <taxon>Ambleminae</taxon>
        <taxon>Lampsilini</taxon>
        <taxon>Potamilus</taxon>
    </lineage>
</organism>
<gene>
    <name evidence="1" type="ORF">CHS0354_042438</name>
</gene>
<reference evidence="1" key="3">
    <citation type="submission" date="2023-05" db="EMBL/GenBank/DDBJ databases">
        <authorList>
            <person name="Smith C.H."/>
        </authorList>
    </citation>
    <scope>NUCLEOTIDE SEQUENCE</scope>
    <source>
        <strain evidence="1">CHS0354</strain>
        <tissue evidence="1">Mantle</tissue>
    </source>
</reference>